<feature type="compositionally biased region" description="Basic and acidic residues" evidence="1">
    <location>
        <begin position="59"/>
        <end position="72"/>
    </location>
</feature>
<sequence length="130" mass="14789">MHSLFRGEKNAAHRHDAFGTTETLTHGLARTTQPDFQGEIDATPAVRVKFRRTAPRNDAQPENKQENPRADPGHLVIPATHRRRRSACPKTTHVFPRVKNNDASPCVKGRNRRTHHFSSCRTTHVSLREK</sequence>
<evidence type="ECO:0000313" key="3">
    <source>
        <dbReference type="Proteomes" id="UP001066276"/>
    </source>
</evidence>
<reference evidence="2" key="1">
    <citation type="journal article" date="2022" name="bioRxiv">
        <title>Sequencing and chromosome-scale assembly of the giantPleurodeles waltlgenome.</title>
        <authorList>
            <person name="Brown T."/>
            <person name="Elewa A."/>
            <person name="Iarovenko S."/>
            <person name="Subramanian E."/>
            <person name="Araus A.J."/>
            <person name="Petzold A."/>
            <person name="Susuki M."/>
            <person name="Suzuki K.-i.T."/>
            <person name="Hayashi T."/>
            <person name="Toyoda A."/>
            <person name="Oliveira C."/>
            <person name="Osipova E."/>
            <person name="Leigh N.D."/>
            <person name="Simon A."/>
            <person name="Yun M.H."/>
        </authorList>
    </citation>
    <scope>NUCLEOTIDE SEQUENCE</scope>
    <source>
        <strain evidence="2">20211129_DDA</strain>
        <tissue evidence="2">Liver</tissue>
    </source>
</reference>
<protein>
    <submittedName>
        <fullName evidence="2">Uncharacterized protein</fullName>
    </submittedName>
</protein>
<evidence type="ECO:0000313" key="2">
    <source>
        <dbReference type="EMBL" id="KAJ1158913.1"/>
    </source>
</evidence>
<feature type="compositionally biased region" description="Basic residues" evidence="1">
    <location>
        <begin position="109"/>
        <end position="118"/>
    </location>
</feature>
<accession>A0AAV7S7A4</accession>
<organism evidence="2 3">
    <name type="scientific">Pleurodeles waltl</name>
    <name type="common">Iberian ribbed newt</name>
    <dbReference type="NCBI Taxonomy" id="8319"/>
    <lineage>
        <taxon>Eukaryota</taxon>
        <taxon>Metazoa</taxon>
        <taxon>Chordata</taxon>
        <taxon>Craniata</taxon>
        <taxon>Vertebrata</taxon>
        <taxon>Euteleostomi</taxon>
        <taxon>Amphibia</taxon>
        <taxon>Batrachia</taxon>
        <taxon>Caudata</taxon>
        <taxon>Salamandroidea</taxon>
        <taxon>Salamandridae</taxon>
        <taxon>Pleurodelinae</taxon>
        <taxon>Pleurodeles</taxon>
    </lineage>
</organism>
<keyword evidence="3" id="KW-1185">Reference proteome</keyword>
<comment type="caution">
    <text evidence="2">The sequence shown here is derived from an EMBL/GenBank/DDBJ whole genome shotgun (WGS) entry which is preliminary data.</text>
</comment>
<feature type="compositionally biased region" description="Polar residues" evidence="1">
    <location>
        <begin position="119"/>
        <end position="130"/>
    </location>
</feature>
<gene>
    <name evidence="2" type="ORF">NDU88_011585</name>
</gene>
<name>A0AAV7S7A4_PLEWA</name>
<dbReference type="AlphaFoldDB" id="A0AAV7S7A4"/>
<dbReference type="Proteomes" id="UP001066276">
    <property type="component" value="Chromosome 5"/>
</dbReference>
<proteinExistence type="predicted"/>
<feature type="region of interest" description="Disordered" evidence="1">
    <location>
        <begin position="52"/>
        <end position="130"/>
    </location>
</feature>
<dbReference type="EMBL" id="JANPWB010000009">
    <property type="protein sequence ID" value="KAJ1158913.1"/>
    <property type="molecule type" value="Genomic_DNA"/>
</dbReference>
<evidence type="ECO:0000256" key="1">
    <source>
        <dbReference type="SAM" id="MobiDB-lite"/>
    </source>
</evidence>